<protein>
    <submittedName>
        <fullName evidence="2">Protein tyrosine phosphatase family protein</fullName>
    </submittedName>
</protein>
<dbReference type="SUPFAM" id="SSF52799">
    <property type="entry name" value="(Phosphotyrosine protein) phosphatases II"/>
    <property type="match status" value="1"/>
</dbReference>
<feature type="domain" description="Beta-lactamase hydrolase-like protein phosphatase-like" evidence="1">
    <location>
        <begin position="5"/>
        <end position="102"/>
    </location>
</feature>
<gene>
    <name evidence="2" type="ORF">LC586_22500</name>
</gene>
<dbReference type="RefSeq" id="WP_229486885.1">
    <property type="nucleotide sequence ID" value="NZ_JAIVFQ010000039.1"/>
</dbReference>
<proteinExistence type="predicted"/>
<accession>A0ABS8ICK0</accession>
<dbReference type="CDD" id="cd14503">
    <property type="entry name" value="PTP-bact"/>
    <property type="match status" value="1"/>
</dbReference>
<evidence type="ECO:0000313" key="3">
    <source>
        <dbReference type="Proteomes" id="UP001199525"/>
    </source>
</evidence>
<evidence type="ECO:0000313" key="2">
    <source>
        <dbReference type="EMBL" id="MCC5601899.1"/>
    </source>
</evidence>
<dbReference type="EMBL" id="JAIVFQ010000039">
    <property type="protein sequence ID" value="MCC5601899.1"/>
    <property type="molecule type" value="Genomic_DNA"/>
</dbReference>
<dbReference type="Proteomes" id="UP001199525">
    <property type="component" value="Unassembled WGS sequence"/>
</dbReference>
<comment type="caution">
    <text evidence="2">The sequence shown here is derived from an EMBL/GenBank/DDBJ whole genome shotgun (WGS) entry which is preliminary data.</text>
</comment>
<dbReference type="InterPro" id="IPR029021">
    <property type="entry name" value="Prot-tyrosine_phosphatase-like"/>
</dbReference>
<dbReference type="Gene3D" id="3.90.190.10">
    <property type="entry name" value="Protein tyrosine phosphatase superfamily"/>
    <property type="match status" value="1"/>
</dbReference>
<sequence>MENVKKINDELTVAGQVTPEQLKQAAHEGFKSVLNLRAPDEKGFLSDEQQQAEAAGLCYVNIPVKLEEISDELIHEVLRQIDKLPKPALVHCASAMRAVVITLMNIAIWQGMTPQQAFEKAAEIGFDLNAQPQIKQLFDRYVSEYLKAT</sequence>
<dbReference type="InterPro" id="IPR005939">
    <property type="entry name" value="BLH_phosphatase-like"/>
</dbReference>
<reference evidence="2 3" key="1">
    <citation type="journal article" date="2021" name="Microorganisms">
        <title>Genome Evolution of Filamentous Cyanobacterium Nostoc Species: From Facultative Symbiosis to Free Living.</title>
        <authorList>
            <person name="Huo D."/>
            <person name="Li H."/>
            <person name="Cai F."/>
            <person name="Guo X."/>
            <person name="Qiao Z."/>
            <person name="Wang W."/>
            <person name="Yu G."/>
            <person name="Li R."/>
        </authorList>
    </citation>
    <scope>NUCLEOTIDE SEQUENCE [LARGE SCALE GENOMIC DNA]</scope>
    <source>
        <strain evidence="2 3">CHAB 5714</strain>
    </source>
</reference>
<dbReference type="Pfam" id="PF04273">
    <property type="entry name" value="BLH_phosphatase"/>
    <property type="match status" value="1"/>
</dbReference>
<evidence type="ECO:0000259" key="1">
    <source>
        <dbReference type="Pfam" id="PF04273"/>
    </source>
</evidence>
<keyword evidence="3" id="KW-1185">Reference proteome</keyword>
<name>A0ABS8ICK0_9NOSO</name>
<organism evidence="2 3">
    <name type="scientific">Nostoc favosum CHAB5714</name>
    <dbReference type="NCBI Taxonomy" id="2780399"/>
    <lineage>
        <taxon>Bacteria</taxon>
        <taxon>Bacillati</taxon>
        <taxon>Cyanobacteriota</taxon>
        <taxon>Cyanophyceae</taxon>
        <taxon>Nostocales</taxon>
        <taxon>Nostocaceae</taxon>
        <taxon>Nostoc</taxon>
        <taxon>Nostoc favosum</taxon>
    </lineage>
</organism>